<accession>A0A821QNN7</accession>
<proteinExistence type="predicted"/>
<gene>
    <name evidence="6" type="ORF">PMACD_LOCUS5061</name>
</gene>
<keyword evidence="2" id="KW-1003">Cell membrane</keyword>
<evidence type="ECO:0000313" key="7">
    <source>
        <dbReference type="Proteomes" id="UP000663880"/>
    </source>
</evidence>
<dbReference type="GO" id="GO:0005886">
    <property type="term" value="C:plasma membrane"/>
    <property type="evidence" value="ECO:0007669"/>
    <property type="project" value="UniProtKB-SubCell"/>
</dbReference>
<comment type="subcellular location">
    <subcellularLocation>
        <location evidence="1">Cell membrane</location>
        <topology evidence="1">Multi-pass membrane protein</topology>
    </subcellularLocation>
</comment>
<evidence type="ECO:0000256" key="5">
    <source>
        <dbReference type="ARBA" id="ARBA00023136"/>
    </source>
</evidence>
<dbReference type="Proteomes" id="UP000663880">
    <property type="component" value="Unassembled WGS sequence"/>
</dbReference>
<comment type="caution">
    <text evidence="6">The sequence shown here is derived from an EMBL/GenBank/DDBJ whole genome shotgun (WGS) entry which is preliminary data.</text>
</comment>
<reference evidence="6" key="1">
    <citation type="submission" date="2021-02" db="EMBL/GenBank/DDBJ databases">
        <authorList>
            <person name="Steward A R."/>
        </authorList>
    </citation>
    <scope>NUCLEOTIDE SEQUENCE</scope>
</reference>
<dbReference type="OrthoDB" id="6914979at2759"/>
<keyword evidence="7" id="KW-1185">Reference proteome</keyword>
<evidence type="ECO:0000256" key="4">
    <source>
        <dbReference type="ARBA" id="ARBA00022989"/>
    </source>
</evidence>
<keyword evidence="3" id="KW-0812">Transmembrane</keyword>
<evidence type="ECO:0000313" key="6">
    <source>
        <dbReference type="EMBL" id="CAF4828176.1"/>
    </source>
</evidence>
<dbReference type="EMBL" id="CAJOBZ010000009">
    <property type="protein sequence ID" value="CAF4828176.1"/>
    <property type="molecule type" value="Genomic_DNA"/>
</dbReference>
<dbReference type="InterPro" id="IPR013604">
    <property type="entry name" value="7TM_chemorcpt"/>
</dbReference>
<dbReference type="Pfam" id="PF08395">
    <property type="entry name" value="7tm_7"/>
    <property type="match status" value="1"/>
</dbReference>
<keyword evidence="4" id="KW-1133">Transmembrane helix</keyword>
<evidence type="ECO:0000256" key="1">
    <source>
        <dbReference type="ARBA" id="ARBA00004651"/>
    </source>
</evidence>
<organism evidence="6 7">
    <name type="scientific">Pieris macdunnoughi</name>
    <dbReference type="NCBI Taxonomy" id="345717"/>
    <lineage>
        <taxon>Eukaryota</taxon>
        <taxon>Metazoa</taxon>
        <taxon>Ecdysozoa</taxon>
        <taxon>Arthropoda</taxon>
        <taxon>Hexapoda</taxon>
        <taxon>Insecta</taxon>
        <taxon>Pterygota</taxon>
        <taxon>Neoptera</taxon>
        <taxon>Endopterygota</taxon>
        <taxon>Lepidoptera</taxon>
        <taxon>Glossata</taxon>
        <taxon>Ditrysia</taxon>
        <taxon>Papilionoidea</taxon>
        <taxon>Pieridae</taxon>
        <taxon>Pierinae</taxon>
        <taxon>Pieris</taxon>
    </lineage>
</organism>
<sequence length="188" mass="21967">MNEELNKLLHEAHKCSHGAEKVRELSNTYMTISEVIKTVMETGEVGVFLYIMNNLVRLITRVYKYARWQYLIQDERFDEHIILSSILEIFWCTQTVVKSFLFCEGPHQIHSKLQETQDLIARLKNKYHEDTISNELHLFLRLTRLSRPTFTPLSVCTLNRGLVAKILGCTATYLIAFMQLEVNDKSNK</sequence>
<dbReference type="GO" id="GO:0050909">
    <property type="term" value="P:sensory perception of taste"/>
    <property type="evidence" value="ECO:0007669"/>
    <property type="project" value="InterPro"/>
</dbReference>
<protein>
    <submittedName>
        <fullName evidence="6">Uncharacterized protein</fullName>
    </submittedName>
</protein>
<evidence type="ECO:0000256" key="2">
    <source>
        <dbReference type="ARBA" id="ARBA00022475"/>
    </source>
</evidence>
<dbReference type="AlphaFoldDB" id="A0A821QNN7"/>
<evidence type="ECO:0000256" key="3">
    <source>
        <dbReference type="ARBA" id="ARBA00022692"/>
    </source>
</evidence>
<name>A0A821QNN7_9NEOP</name>
<keyword evidence="5" id="KW-0472">Membrane</keyword>